<proteinExistence type="predicted"/>
<dbReference type="EMBL" id="RWGY01000011">
    <property type="protein sequence ID" value="TVU32609.1"/>
    <property type="molecule type" value="Genomic_DNA"/>
</dbReference>
<feature type="transmembrane region" description="Helical" evidence="1">
    <location>
        <begin position="368"/>
        <end position="391"/>
    </location>
</feature>
<keyword evidence="4" id="KW-1185">Reference proteome</keyword>
<feature type="transmembrane region" description="Helical" evidence="1">
    <location>
        <begin position="65"/>
        <end position="86"/>
    </location>
</feature>
<reference evidence="3 4" key="1">
    <citation type="journal article" date="2019" name="Sci. Rep.">
        <title>A high-quality genome of Eragrostis curvula grass provides insights into Poaceae evolution and supports new strategies to enhance forage quality.</title>
        <authorList>
            <person name="Carballo J."/>
            <person name="Santos B.A.C.M."/>
            <person name="Zappacosta D."/>
            <person name="Garbus I."/>
            <person name="Selva J.P."/>
            <person name="Gallo C.A."/>
            <person name="Diaz A."/>
            <person name="Albertini E."/>
            <person name="Caccamo M."/>
            <person name="Echenique V."/>
        </authorList>
    </citation>
    <scope>NUCLEOTIDE SEQUENCE [LARGE SCALE GENOMIC DNA]</scope>
    <source>
        <strain evidence="4">cv. Victoria</strain>
        <tissue evidence="3">Leaf</tissue>
    </source>
</reference>
<sequence>MRPVKRGAEVGVPNLMEKQSLAAAKELWDAWEIHFLILTSLFLQVSLFLFAGMRRRSSSLILRTVLWLAYLSADAVAIFVLGHLAVHASEPRHQLMSFWAPFVLVHLGGQDTITAFSKQDNELWRRHLLSLVTQVAVAGYVVAKASWPDGRLKAAMVIMFLSGAFKYAERTLCLYMSSPESLRKENLKRWSLFTRGIGHRFHVWQAARDRISEMSGTLDRMLKGGPISFHDVVSDELGFDESVNHDIMSVDAPLNRVHTILVADELSGMLAEFLSSANRRRAYEFVGAWLVNCYQLLYTKFPLRMDLHGISRLFICSLAGRESVIFPIFISIPILLYSIFYYVSTPIALVLFIFAQKGNQLHASRADITVSYILIIAAIVLDVSSAIRLIFSDIRFTPPARILHRNSYIQPAWCRRQWSEELAQCSMIKRHTVQDTTGMASIRQWFGRRLGAWGVELLDITEVPITEDHVPIKEFILDNLLRFGIRKQWNIASSRGHLALQKWISTHHDPDYASRAGKKLEKSINVDFPTSVLIWHIATDICYYLGDKTSAHSDQTMADMQISRKLSNYIMYLVFKCGVMLSPNSQVLYDKAYDEISEVLSAHQGQQVALAEKVAIRKLFEAIKDSQVEEIQKHEEPADDNNDADQSHLHDLLQTARALDSPVLPRARELAQELISIDNETDRWELIAAVWAEMLYYTAPRCGGAFHYEHLSTGGEFITHVLLLMYFLGPFLPPPSASAS</sequence>
<accession>A0A5J9V917</accession>
<dbReference type="InterPro" id="IPR025315">
    <property type="entry name" value="DUF4220"/>
</dbReference>
<comment type="caution">
    <text evidence="3">The sequence shown here is derived from an EMBL/GenBank/DDBJ whole genome shotgun (WGS) entry which is preliminary data.</text>
</comment>
<keyword evidence="1" id="KW-1133">Transmembrane helix</keyword>
<evidence type="ECO:0000313" key="3">
    <source>
        <dbReference type="EMBL" id="TVU32609.1"/>
    </source>
</evidence>
<organism evidence="3 4">
    <name type="scientific">Eragrostis curvula</name>
    <name type="common">weeping love grass</name>
    <dbReference type="NCBI Taxonomy" id="38414"/>
    <lineage>
        <taxon>Eukaryota</taxon>
        <taxon>Viridiplantae</taxon>
        <taxon>Streptophyta</taxon>
        <taxon>Embryophyta</taxon>
        <taxon>Tracheophyta</taxon>
        <taxon>Spermatophyta</taxon>
        <taxon>Magnoliopsida</taxon>
        <taxon>Liliopsida</taxon>
        <taxon>Poales</taxon>
        <taxon>Poaceae</taxon>
        <taxon>PACMAD clade</taxon>
        <taxon>Chloridoideae</taxon>
        <taxon>Eragrostideae</taxon>
        <taxon>Eragrostidinae</taxon>
        <taxon>Eragrostis</taxon>
    </lineage>
</organism>
<dbReference type="OrthoDB" id="688267at2759"/>
<feature type="non-terminal residue" evidence="3">
    <location>
        <position position="1"/>
    </location>
</feature>
<evidence type="ECO:0000256" key="1">
    <source>
        <dbReference type="SAM" id="Phobius"/>
    </source>
</evidence>
<dbReference type="PANTHER" id="PTHR31325">
    <property type="entry name" value="OS01G0798800 PROTEIN-RELATED"/>
    <property type="match status" value="1"/>
</dbReference>
<dbReference type="Gramene" id="TVU32609">
    <property type="protein sequence ID" value="TVU32609"/>
    <property type="gene ID" value="EJB05_24347"/>
</dbReference>
<name>A0A5J9V917_9POAL</name>
<feature type="transmembrane region" description="Helical" evidence="1">
    <location>
        <begin position="33"/>
        <end position="53"/>
    </location>
</feature>
<feature type="transmembrane region" description="Helical" evidence="1">
    <location>
        <begin position="339"/>
        <end position="356"/>
    </location>
</feature>
<keyword evidence="1" id="KW-0472">Membrane</keyword>
<protein>
    <recommendedName>
        <fullName evidence="2">DUF4220 domain-containing protein</fullName>
    </recommendedName>
</protein>
<keyword evidence="1" id="KW-0812">Transmembrane</keyword>
<feature type="domain" description="DUF4220" evidence="2">
    <location>
        <begin position="67"/>
        <end position="429"/>
    </location>
</feature>
<evidence type="ECO:0000313" key="4">
    <source>
        <dbReference type="Proteomes" id="UP000324897"/>
    </source>
</evidence>
<dbReference type="AlphaFoldDB" id="A0A5J9V917"/>
<dbReference type="Pfam" id="PF13968">
    <property type="entry name" value="DUF4220"/>
    <property type="match status" value="1"/>
</dbReference>
<evidence type="ECO:0000259" key="2">
    <source>
        <dbReference type="Pfam" id="PF13968"/>
    </source>
</evidence>
<gene>
    <name evidence="3" type="ORF">EJB05_24347</name>
</gene>
<dbReference type="Pfam" id="PF04578">
    <property type="entry name" value="DUF594"/>
    <property type="match status" value="1"/>
</dbReference>
<dbReference type="Proteomes" id="UP000324897">
    <property type="component" value="Chromosome 1"/>
</dbReference>
<dbReference type="InterPro" id="IPR007658">
    <property type="entry name" value="DUF594"/>
</dbReference>